<evidence type="ECO:0000256" key="1">
    <source>
        <dbReference type="ARBA" id="ARBA00004141"/>
    </source>
</evidence>
<sequence>MLMIVFVLLSLTIVVDANNNIVENLFNKNDLNELKTVRPKFKTSEPIIVNASIYVMDIGLISTTNSMDFMIDFYFRQKWNDPRLAFIQNDVDNDNEYIVLSSNQTELIWRPDTFISTAKQIDEHVQKSFSNNGNRFVRINRNGDVFYSHRLSAIVNCANRINYFPSDRPVCVMKFESYGYSTKDIEYGWIKDGAQITLAPKSLIGFKIIKNNDNNGIESDDEWITLSTGTYSRLIARIQLQRKCGYYMFHIYLPAIMLVILSWMSYCIDPIERPIARMIVGIFTSLGILILMFGVTSSSISRPDQYSLTALDIYIFVCMLLIFIAFISAVSSCPNNESGKSYQLEQGQIVRQNSMHRYTRIVLPIVFILFNLSYWLTLWLANK</sequence>
<dbReference type="Proteomes" id="UP000790347">
    <property type="component" value="Unassembled WGS sequence"/>
</dbReference>
<feature type="domain" description="Neurotransmitter-gated ion-channel ligand-binding" evidence="13">
    <location>
        <begin position="35"/>
        <end position="243"/>
    </location>
</feature>
<keyword evidence="8" id="KW-0406">Ion transport</keyword>
<evidence type="ECO:0000256" key="11">
    <source>
        <dbReference type="SAM" id="Phobius"/>
    </source>
</evidence>
<dbReference type="InterPro" id="IPR036719">
    <property type="entry name" value="Neuro-gated_channel_TM_sf"/>
</dbReference>
<evidence type="ECO:0000256" key="5">
    <source>
        <dbReference type="ARBA" id="ARBA00022692"/>
    </source>
</evidence>
<proteinExistence type="predicted"/>
<dbReference type="Gene3D" id="1.20.58.390">
    <property type="entry name" value="Neurotransmitter-gated ion-channel transmembrane domain"/>
    <property type="match status" value="1"/>
</dbReference>
<keyword evidence="15" id="KW-1185">Reference proteome</keyword>
<comment type="caution">
    <text evidence="14">The sequence shown here is derived from an EMBL/GenBank/DDBJ whole genome shotgun (WGS) entry which is preliminary data.</text>
</comment>
<keyword evidence="10" id="KW-0407">Ion channel</keyword>
<keyword evidence="6 12" id="KW-0732">Signal</keyword>
<accession>A0A922HKV5</accession>
<feature type="transmembrane region" description="Helical" evidence="11">
    <location>
        <begin position="313"/>
        <end position="333"/>
    </location>
</feature>
<dbReference type="GO" id="GO:0005230">
    <property type="term" value="F:extracellular ligand-gated monoatomic ion channel activity"/>
    <property type="evidence" value="ECO:0007669"/>
    <property type="project" value="InterPro"/>
</dbReference>
<dbReference type="AlphaFoldDB" id="A0A922HKV5"/>
<dbReference type="InterPro" id="IPR038050">
    <property type="entry name" value="Neuro_actylchol_rec"/>
</dbReference>
<reference evidence="14" key="1">
    <citation type="submission" date="2013-05" db="EMBL/GenBank/DDBJ databases">
        <authorList>
            <person name="Yim A.K.Y."/>
            <person name="Chan T.F."/>
            <person name="Ji K.M."/>
            <person name="Liu X.Y."/>
            <person name="Zhou J.W."/>
            <person name="Li R.Q."/>
            <person name="Yang K.Y."/>
            <person name="Li J."/>
            <person name="Li M."/>
            <person name="Law P.T.W."/>
            <person name="Wu Y.L."/>
            <person name="Cai Z.L."/>
            <person name="Qin H."/>
            <person name="Bao Y."/>
            <person name="Leung R.K.K."/>
            <person name="Ng P.K.S."/>
            <person name="Zou J."/>
            <person name="Zhong X.J."/>
            <person name="Ran P.X."/>
            <person name="Zhong N.S."/>
            <person name="Liu Z.G."/>
            <person name="Tsui S.K.W."/>
        </authorList>
    </citation>
    <scope>NUCLEOTIDE SEQUENCE</scope>
    <source>
        <strain evidence="14">Derf</strain>
        <tissue evidence="14">Whole organism</tissue>
    </source>
</reference>
<dbReference type="Gene3D" id="2.70.170.10">
    <property type="entry name" value="Neurotransmitter-gated ion-channel ligand-binding domain"/>
    <property type="match status" value="1"/>
</dbReference>
<comment type="subcellular location">
    <subcellularLocation>
        <location evidence="2">Cell membrane</location>
    </subcellularLocation>
    <subcellularLocation>
        <location evidence="1">Membrane</location>
        <topology evidence="1">Multi-pass membrane protein</topology>
    </subcellularLocation>
</comment>
<dbReference type="SUPFAM" id="SSF90112">
    <property type="entry name" value="Neurotransmitter-gated ion-channel transmembrane pore"/>
    <property type="match status" value="1"/>
</dbReference>
<evidence type="ECO:0000313" key="15">
    <source>
        <dbReference type="Proteomes" id="UP000790347"/>
    </source>
</evidence>
<evidence type="ECO:0000256" key="7">
    <source>
        <dbReference type="ARBA" id="ARBA00022989"/>
    </source>
</evidence>
<evidence type="ECO:0000256" key="9">
    <source>
        <dbReference type="ARBA" id="ARBA00023136"/>
    </source>
</evidence>
<dbReference type="SUPFAM" id="SSF63712">
    <property type="entry name" value="Nicotinic receptor ligand binding domain-like"/>
    <property type="match status" value="1"/>
</dbReference>
<evidence type="ECO:0000256" key="3">
    <source>
        <dbReference type="ARBA" id="ARBA00022448"/>
    </source>
</evidence>
<keyword evidence="7 11" id="KW-1133">Transmembrane helix</keyword>
<feature type="chain" id="PRO_5037494931" description="Neurotransmitter-gated ion-channel ligand-binding domain-containing protein" evidence="12">
    <location>
        <begin position="18"/>
        <end position="383"/>
    </location>
</feature>
<name>A0A922HKV5_DERFA</name>
<evidence type="ECO:0000259" key="13">
    <source>
        <dbReference type="Pfam" id="PF02931"/>
    </source>
</evidence>
<dbReference type="InterPro" id="IPR006202">
    <property type="entry name" value="Neur_chan_lig-bd"/>
</dbReference>
<feature type="transmembrane region" description="Helical" evidence="11">
    <location>
        <begin position="361"/>
        <end position="381"/>
    </location>
</feature>
<keyword evidence="5 11" id="KW-0812">Transmembrane</keyword>
<keyword evidence="4" id="KW-1003">Cell membrane</keyword>
<reference evidence="14" key="2">
    <citation type="journal article" date="2022" name="Res Sq">
        <title>Comparative Genomics Reveals Insights into the Divergent Evolution of Astigmatic Mites and Household Pest Adaptations.</title>
        <authorList>
            <person name="Xiong Q."/>
            <person name="Wan A.T.-Y."/>
            <person name="Liu X.-Y."/>
            <person name="Fung C.S.-H."/>
            <person name="Xiao X."/>
            <person name="Malainual N."/>
            <person name="Hou J."/>
            <person name="Wang L."/>
            <person name="Wang M."/>
            <person name="Yang K."/>
            <person name="Cui Y."/>
            <person name="Leung E."/>
            <person name="Nong W."/>
            <person name="Shin S.-K."/>
            <person name="Au S."/>
            <person name="Jeong K.Y."/>
            <person name="Chew F.T."/>
            <person name="Hui J."/>
            <person name="Leung T.F."/>
            <person name="Tungtrongchitr A."/>
            <person name="Zhong N."/>
            <person name="Liu Z."/>
            <person name="Tsui S."/>
        </authorList>
    </citation>
    <scope>NUCLEOTIDE SEQUENCE</scope>
    <source>
        <strain evidence="14">Derf</strain>
        <tissue evidence="14">Whole organism</tissue>
    </source>
</reference>
<evidence type="ECO:0000256" key="4">
    <source>
        <dbReference type="ARBA" id="ARBA00022475"/>
    </source>
</evidence>
<evidence type="ECO:0000256" key="10">
    <source>
        <dbReference type="ARBA" id="ARBA00023303"/>
    </source>
</evidence>
<dbReference type="PANTHER" id="PTHR18945">
    <property type="entry name" value="NEUROTRANSMITTER GATED ION CHANNEL"/>
    <property type="match status" value="1"/>
</dbReference>
<feature type="transmembrane region" description="Helical" evidence="11">
    <location>
        <begin position="246"/>
        <end position="266"/>
    </location>
</feature>
<protein>
    <recommendedName>
        <fullName evidence="13">Neurotransmitter-gated ion-channel ligand-binding domain-containing protein</fullName>
    </recommendedName>
</protein>
<dbReference type="InterPro" id="IPR006028">
    <property type="entry name" value="GABAA/Glycine_rcpt"/>
</dbReference>
<dbReference type="GO" id="GO:0005886">
    <property type="term" value="C:plasma membrane"/>
    <property type="evidence" value="ECO:0007669"/>
    <property type="project" value="UniProtKB-SubCell"/>
</dbReference>
<dbReference type="EMBL" id="ASGP02000009">
    <property type="protein sequence ID" value="KAH9491225.1"/>
    <property type="molecule type" value="Genomic_DNA"/>
</dbReference>
<evidence type="ECO:0000256" key="2">
    <source>
        <dbReference type="ARBA" id="ARBA00004236"/>
    </source>
</evidence>
<dbReference type="InterPro" id="IPR036734">
    <property type="entry name" value="Neur_chan_lig-bd_sf"/>
</dbReference>
<feature type="signal peptide" evidence="12">
    <location>
        <begin position="1"/>
        <end position="17"/>
    </location>
</feature>
<keyword evidence="9 11" id="KW-0472">Membrane</keyword>
<gene>
    <name evidence="14" type="ORF">DERF_015956</name>
</gene>
<dbReference type="InterPro" id="IPR006201">
    <property type="entry name" value="Neur_channel"/>
</dbReference>
<dbReference type="Pfam" id="PF02931">
    <property type="entry name" value="Neur_chan_LBD"/>
    <property type="match status" value="1"/>
</dbReference>
<evidence type="ECO:0000256" key="8">
    <source>
        <dbReference type="ARBA" id="ARBA00023065"/>
    </source>
</evidence>
<dbReference type="PRINTS" id="PR00252">
    <property type="entry name" value="NRIONCHANNEL"/>
</dbReference>
<dbReference type="PRINTS" id="PR00253">
    <property type="entry name" value="GABAARECEPTR"/>
</dbReference>
<evidence type="ECO:0000256" key="6">
    <source>
        <dbReference type="ARBA" id="ARBA00022729"/>
    </source>
</evidence>
<evidence type="ECO:0000256" key="12">
    <source>
        <dbReference type="SAM" id="SignalP"/>
    </source>
</evidence>
<dbReference type="GO" id="GO:0004888">
    <property type="term" value="F:transmembrane signaling receptor activity"/>
    <property type="evidence" value="ECO:0007669"/>
    <property type="project" value="InterPro"/>
</dbReference>
<organism evidence="14 15">
    <name type="scientific">Dermatophagoides farinae</name>
    <name type="common">American house dust mite</name>
    <dbReference type="NCBI Taxonomy" id="6954"/>
    <lineage>
        <taxon>Eukaryota</taxon>
        <taxon>Metazoa</taxon>
        <taxon>Ecdysozoa</taxon>
        <taxon>Arthropoda</taxon>
        <taxon>Chelicerata</taxon>
        <taxon>Arachnida</taxon>
        <taxon>Acari</taxon>
        <taxon>Acariformes</taxon>
        <taxon>Sarcoptiformes</taxon>
        <taxon>Astigmata</taxon>
        <taxon>Psoroptidia</taxon>
        <taxon>Analgoidea</taxon>
        <taxon>Pyroglyphidae</taxon>
        <taxon>Dermatophagoidinae</taxon>
        <taxon>Dermatophagoides</taxon>
    </lineage>
</organism>
<feature type="transmembrane region" description="Helical" evidence="11">
    <location>
        <begin position="278"/>
        <end position="301"/>
    </location>
</feature>
<evidence type="ECO:0000313" key="14">
    <source>
        <dbReference type="EMBL" id="KAH9491225.1"/>
    </source>
</evidence>
<keyword evidence="3" id="KW-0813">Transport</keyword>